<organism evidence="3 4">
    <name type="scientific">Mycobacterium lehmannii</name>
    <dbReference type="NCBI Taxonomy" id="2048550"/>
    <lineage>
        <taxon>Bacteria</taxon>
        <taxon>Bacillati</taxon>
        <taxon>Actinomycetota</taxon>
        <taxon>Actinomycetes</taxon>
        <taxon>Mycobacteriales</taxon>
        <taxon>Mycobacteriaceae</taxon>
        <taxon>Mycobacterium</taxon>
    </lineage>
</organism>
<dbReference type="AlphaFoldDB" id="A0A101A4L7"/>
<keyword evidence="2" id="KW-0732">Signal</keyword>
<accession>A0A101A4L7</accession>
<feature type="compositionally biased region" description="Low complexity" evidence="1">
    <location>
        <begin position="32"/>
        <end position="42"/>
    </location>
</feature>
<dbReference type="Proteomes" id="UP000053707">
    <property type="component" value="Unassembled WGS sequence"/>
</dbReference>
<evidence type="ECO:0000256" key="1">
    <source>
        <dbReference type="SAM" id="MobiDB-lite"/>
    </source>
</evidence>
<evidence type="ECO:0000256" key="2">
    <source>
        <dbReference type="SAM" id="SignalP"/>
    </source>
</evidence>
<protein>
    <submittedName>
        <fullName evidence="3">Uncharacterized protein</fullName>
    </submittedName>
</protein>
<feature type="compositionally biased region" description="Polar residues" evidence="1">
    <location>
        <begin position="43"/>
        <end position="53"/>
    </location>
</feature>
<evidence type="ECO:0000313" key="3">
    <source>
        <dbReference type="EMBL" id="KUI13414.1"/>
    </source>
</evidence>
<proteinExistence type="predicted"/>
<feature type="chain" id="PRO_5038608985" evidence="2">
    <location>
        <begin position="18"/>
        <end position="75"/>
    </location>
</feature>
<reference evidence="3 4" key="1">
    <citation type="submission" date="2016-01" db="EMBL/GenBank/DDBJ databases">
        <authorList>
            <consortium name="TB Trials Study Group"/>
            <person name="Sutton G."/>
            <person name="Brinkac L."/>
            <person name="Sanka R."/>
            <person name="Adams M."/>
            <person name="Lau E.L."/>
            <person name="Macaden R."/>
            <person name="Grewal H.M.S."/>
        </authorList>
    </citation>
    <scope>NUCLEOTIDE SEQUENCE [LARGE SCALE GENOMIC DNA]</scope>
    <source>
        <strain evidence="3 4">IS-1744</strain>
    </source>
</reference>
<keyword evidence="4" id="KW-1185">Reference proteome</keyword>
<sequence length="75" mass="7195">MRAVAAVIGTCALVAMAALGLLAEHPASAPATAAPAMTVGATSRHSTPATTPNVGIAKPALRGPAPLPSEEAAAK</sequence>
<comment type="caution">
    <text evidence="3">The sequence shown here is derived from an EMBL/GenBank/DDBJ whole genome shotgun (WGS) entry which is preliminary data.</text>
</comment>
<gene>
    <name evidence="3" type="ORF">AU192_24860</name>
</gene>
<dbReference type="EMBL" id="LQIR01000029">
    <property type="protein sequence ID" value="KUI13414.1"/>
    <property type="molecule type" value="Genomic_DNA"/>
</dbReference>
<feature type="region of interest" description="Disordered" evidence="1">
    <location>
        <begin position="32"/>
        <end position="75"/>
    </location>
</feature>
<feature type="signal peptide" evidence="2">
    <location>
        <begin position="1"/>
        <end position="17"/>
    </location>
</feature>
<evidence type="ECO:0000313" key="4">
    <source>
        <dbReference type="Proteomes" id="UP000053707"/>
    </source>
</evidence>
<name>A0A101A4L7_9MYCO</name>